<dbReference type="InterPro" id="IPR013783">
    <property type="entry name" value="Ig-like_fold"/>
</dbReference>
<organism evidence="1 2">
    <name type="scientific">Danio rerio</name>
    <name type="common">Zebrafish</name>
    <name type="synonym">Brachydanio rerio</name>
    <dbReference type="NCBI Taxonomy" id="7955"/>
    <lineage>
        <taxon>Eukaryota</taxon>
        <taxon>Metazoa</taxon>
        <taxon>Chordata</taxon>
        <taxon>Craniata</taxon>
        <taxon>Vertebrata</taxon>
        <taxon>Euteleostomi</taxon>
        <taxon>Actinopterygii</taxon>
        <taxon>Neopterygii</taxon>
        <taxon>Teleostei</taxon>
        <taxon>Ostariophysi</taxon>
        <taxon>Cypriniformes</taxon>
        <taxon>Danionidae</taxon>
        <taxon>Danioninae</taxon>
        <taxon>Danio</taxon>
    </lineage>
</organism>
<dbReference type="SMART" id="SM00409">
    <property type="entry name" value="IG"/>
    <property type="match status" value="2"/>
</dbReference>
<protein>
    <submittedName>
        <fullName evidence="2">Uncharacterized protein wu:fi37e09 isoform X1</fullName>
    </submittedName>
</protein>
<evidence type="ECO:0000313" key="3">
    <source>
        <dbReference type="ZFIN" id="ZDB-GENE-030131-6179"/>
    </source>
</evidence>
<dbReference type="Gene3D" id="2.60.40.10">
    <property type="entry name" value="Immunoglobulins"/>
    <property type="match status" value="2"/>
</dbReference>
<dbReference type="InterPro" id="IPR036179">
    <property type="entry name" value="Ig-like_dom_sf"/>
</dbReference>
<name>A0A8M1RI06_DANRE</name>
<reference evidence="2" key="1">
    <citation type="submission" date="2025-08" db="UniProtKB">
        <authorList>
            <consortium name="RefSeq"/>
        </authorList>
    </citation>
    <scope>IDENTIFICATION</scope>
    <source>
        <strain evidence="2">Tuebingen</strain>
        <tissue evidence="2">Fibroblasts and whole tissue</tissue>
    </source>
</reference>
<evidence type="ECO:0000313" key="1">
    <source>
        <dbReference type="Proteomes" id="UP000000437"/>
    </source>
</evidence>
<dbReference type="GeneID" id="334247"/>
<gene>
    <name evidence="2 3" type="ORF">wu:fi37e09</name>
</gene>
<dbReference type="GlyGen" id="A0A8M1RI06">
    <property type="glycosylation" value="1 site"/>
</dbReference>
<evidence type="ECO:0000313" key="2">
    <source>
        <dbReference type="RefSeq" id="XP_002666222.3"/>
    </source>
</evidence>
<dbReference type="Proteomes" id="UP000000437">
    <property type="component" value="Chromosome 22"/>
</dbReference>
<dbReference type="ZFIN" id="ZDB-GENE-030131-6179">
    <property type="gene designation" value="wu:fi37e09"/>
</dbReference>
<dbReference type="SUPFAM" id="SSF48726">
    <property type="entry name" value="Immunoglobulin"/>
    <property type="match status" value="2"/>
</dbReference>
<dbReference type="InterPro" id="IPR007110">
    <property type="entry name" value="Ig-like_dom"/>
</dbReference>
<dbReference type="AGR" id="ZFIN:ZDB-GENE-030131-6179"/>
<dbReference type="AlphaFoldDB" id="A0A8M1RI06"/>
<dbReference type="OrthoDB" id="8616294at2759"/>
<dbReference type="InterPro" id="IPR003599">
    <property type="entry name" value="Ig_sub"/>
</dbReference>
<proteinExistence type="predicted"/>
<dbReference type="RefSeq" id="XP_002666222.3">
    <property type="nucleotide sequence ID" value="XM_002666176.7"/>
</dbReference>
<sequence length="394" mass="43788">MKNVLRTVMFAVIVCGVFSADEDKVKSVMEGESVTLNPDLTQMHGIIQKKWIFQKKGSTTTENIQYVEILKNRLKRNDQTESLTINNMRSKHSGIYILRIDLNTGPKDIRFTVNVEEVPSASDIYNIEMKNVSVTKGKPVILQTDITKLQGDELIVWRFGDEGKLLAKEDKETKSPPYYNTDERFRDRLQLNDQTGSLIISHTKDTDAGLYTVKINSNEHMTYKIITVAVTVPASGGSPGGIIVIVLLGIALAAAVVVAVCYCCKISKSRKPIDNISDQIKELPNICNDLKQLSQEVLDARESNSSQEELLKIAKKLEDVSDACDKDMLTVSKHLTQLHEEISKKLSAVLSPRTTSQADPGQDLDRTQVKSSVPEASGLLHEEAVYANERSNPV</sequence>
<dbReference type="KEGG" id="dre:334247"/>
<dbReference type="PROSITE" id="PS50835">
    <property type="entry name" value="IG_LIKE"/>
    <property type="match status" value="1"/>
</dbReference>
<dbReference type="PANTHER" id="PTHR21063:SF4">
    <property type="entry name" value="CD48 ANTIGEN-RELATED"/>
    <property type="match status" value="1"/>
</dbReference>
<keyword evidence="1" id="KW-1185">Reference proteome</keyword>
<accession>A0A8M1RI06</accession>
<dbReference type="PANTHER" id="PTHR21063">
    <property type="entry name" value="LFA-3"/>
    <property type="match status" value="1"/>
</dbReference>